<evidence type="ECO:0000256" key="5">
    <source>
        <dbReference type="ARBA" id="ARBA00022960"/>
    </source>
</evidence>
<evidence type="ECO:0000256" key="3">
    <source>
        <dbReference type="ARBA" id="ARBA00022475"/>
    </source>
</evidence>
<name>A0A0F3K4H5_9GAMM</name>
<feature type="transmembrane region" description="Helical" evidence="9">
    <location>
        <begin position="56"/>
        <end position="73"/>
    </location>
</feature>
<accession>A0A0F3K4H5</accession>
<keyword evidence="8" id="KW-0997">Cell inner membrane</keyword>
<evidence type="ECO:0000256" key="2">
    <source>
        <dbReference type="ARBA" id="ARBA00007776"/>
    </source>
</evidence>
<protein>
    <recommendedName>
        <fullName evidence="8">Rod shape-determining protein MreD</fullName>
    </recommendedName>
</protein>
<reference evidence="10 11" key="1">
    <citation type="submission" date="2015-03" db="EMBL/GenBank/DDBJ databases">
        <title>Draft genome sequence of Luteibacter yeojuensis strain SU11.</title>
        <authorList>
            <person name="Sulaiman J."/>
            <person name="Priya K."/>
            <person name="Chan K.-G."/>
        </authorList>
    </citation>
    <scope>NUCLEOTIDE SEQUENCE [LARGE SCALE GENOMIC DNA]</scope>
    <source>
        <strain evidence="10 11">SU11</strain>
    </source>
</reference>
<dbReference type="Proteomes" id="UP000033651">
    <property type="component" value="Unassembled WGS sequence"/>
</dbReference>
<evidence type="ECO:0000256" key="9">
    <source>
        <dbReference type="SAM" id="Phobius"/>
    </source>
</evidence>
<organism evidence="10 11">
    <name type="scientific">Luteibacter yeojuensis</name>
    <dbReference type="NCBI Taxonomy" id="345309"/>
    <lineage>
        <taxon>Bacteria</taxon>
        <taxon>Pseudomonadati</taxon>
        <taxon>Pseudomonadota</taxon>
        <taxon>Gammaproteobacteria</taxon>
        <taxon>Lysobacterales</taxon>
        <taxon>Rhodanobacteraceae</taxon>
        <taxon>Luteibacter</taxon>
    </lineage>
</organism>
<dbReference type="PIRSF" id="PIRSF018472">
    <property type="entry name" value="MreD_proteobac"/>
    <property type="match status" value="1"/>
</dbReference>
<keyword evidence="5 8" id="KW-0133">Cell shape</keyword>
<dbReference type="PANTHER" id="PTHR37484">
    <property type="entry name" value="ROD SHAPE-DETERMINING PROTEIN MRED"/>
    <property type="match status" value="1"/>
</dbReference>
<keyword evidence="4 9" id="KW-0812">Transmembrane</keyword>
<dbReference type="GO" id="GO:0005886">
    <property type="term" value="C:plasma membrane"/>
    <property type="evidence" value="ECO:0007669"/>
    <property type="project" value="UniProtKB-SubCell"/>
</dbReference>
<evidence type="ECO:0000256" key="6">
    <source>
        <dbReference type="ARBA" id="ARBA00022989"/>
    </source>
</evidence>
<dbReference type="Pfam" id="PF04093">
    <property type="entry name" value="MreD"/>
    <property type="match status" value="1"/>
</dbReference>
<feature type="transmembrane region" description="Helical" evidence="9">
    <location>
        <begin position="94"/>
        <end position="111"/>
    </location>
</feature>
<evidence type="ECO:0000256" key="1">
    <source>
        <dbReference type="ARBA" id="ARBA00004651"/>
    </source>
</evidence>
<keyword evidence="7 8" id="KW-0472">Membrane</keyword>
<comment type="subcellular location">
    <subcellularLocation>
        <location evidence="8">Cell inner membrane</location>
    </subcellularLocation>
    <subcellularLocation>
        <location evidence="1">Cell membrane</location>
        <topology evidence="1">Multi-pass membrane protein</topology>
    </subcellularLocation>
</comment>
<evidence type="ECO:0000256" key="7">
    <source>
        <dbReference type="ARBA" id="ARBA00023136"/>
    </source>
</evidence>
<dbReference type="PANTHER" id="PTHR37484:SF1">
    <property type="entry name" value="ROD SHAPE-DETERMINING PROTEIN MRED"/>
    <property type="match status" value="1"/>
</dbReference>
<comment type="similarity">
    <text evidence="2 8">Belongs to the MreD family.</text>
</comment>
<dbReference type="RefSeq" id="WP_045831251.1">
    <property type="nucleotide sequence ID" value="NZ_JZRB01000061.1"/>
</dbReference>
<dbReference type="InterPro" id="IPR007227">
    <property type="entry name" value="Cell_shape_determining_MreD"/>
</dbReference>
<keyword evidence="11" id="KW-1185">Reference proteome</keyword>
<dbReference type="InterPro" id="IPR026034">
    <property type="entry name" value="MreD_proteobac"/>
</dbReference>
<evidence type="ECO:0000313" key="11">
    <source>
        <dbReference type="Proteomes" id="UP000033651"/>
    </source>
</evidence>
<dbReference type="EMBL" id="JZRB01000061">
    <property type="protein sequence ID" value="KJV26066.1"/>
    <property type="molecule type" value="Genomic_DNA"/>
</dbReference>
<dbReference type="AlphaFoldDB" id="A0A0F3K4H5"/>
<comment type="function">
    <text evidence="8">Involved in formation of the rod shape of the cell. May also contribute to regulation of formation of penicillin-binding proteins.</text>
</comment>
<proteinExistence type="inferred from homology"/>
<gene>
    <name evidence="10" type="ORF">VI08_19190</name>
</gene>
<comment type="caution">
    <text evidence="10">The sequence shown here is derived from an EMBL/GenBank/DDBJ whole genome shotgun (WGS) entry which is preliminary data.</text>
</comment>
<evidence type="ECO:0000256" key="8">
    <source>
        <dbReference type="PIRNR" id="PIRNR018472"/>
    </source>
</evidence>
<evidence type="ECO:0000313" key="10">
    <source>
        <dbReference type="EMBL" id="KJV26066.1"/>
    </source>
</evidence>
<sequence>MNKTRVRQLWFATTLLLSLVLMLVPLPGPLTPYKPYWPALVLLYWCLQSGDRVNLGLAFCLGLGADLFDGMLLGEQALRLTAMVFIALRFRSRLRFFPMWQQTLAVLGFLLNDRVLLLLVRVLGGDPLPPADFWISPFVGAALWPFLFLILDDLRARLRIHEA</sequence>
<dbReference type="GO" id="GO:0008360">
    <property type="term" value="P:regulation of cell shape"/>
    <property type="evidence" value="ECO:0007669"/>
    <property type="project" value="UniProtKB-UniRule"/>
</dbReference>
<feature type="transmembrane region" description="Helical" evidence="9">
    <location>
        <begin position="131"/>
        <end position="151"/>
    </location>
</feature>
<keyword evidence="6 9" id="KW-1133">Transmembrane helix</keyword>
<dbReference type="PATRIC" id="fig|345309.4.peg.3701"/>
<keyword evidence="3 8" id="KW-1003">Cell membrane</keyword>
<evidence type="ECO:0000256" key="4">
    <source>
        <dbReference type="ARBA" id="ARBA00022692"/>
    </source>
</evidence>
<dbReference type="NCBIfam" id="TIGR03426">
    <property type="entry name" value="shape_MreD"/>
    <property type="match status" value="1"/>
</dbReference>
<dbReference type="OrthoDB" id="6647425at2"/>